<evidence type="ECO:0000313" key="2">
    <source>
        <dbReference type="Proteomes" id="UP001501126"/>
    </source>
</evidence>
<reference evidence="1 2" key="1">
    <citation type="journal article" date="2019" name="Int. J. Syst. Evol. Microbiol.">
        <title>The Global Catalogue of Microorganisms (GCM) 10K type strain sequencing project: providing services to taxonomists for standard genome sequencing and annotation.</title>
        <authorList>
            <consortium name="The Broad Institute Genomics Platform"/>
            <consortium name="The Broad Institute Genome Sequencing Center for Infectious Disease"/>
            <person name="Wu L."/>
            <person name="Ma J."/>
        </authorList>
    </citation>
    <scope>NUCLEOTIDE SEQUENCE [LARGE SCALE GENOMIC DNA]</scope>
    <source>
        <strain evidence="1 2">JCM 16083</strain>
    </source>
</reference>
<sequence length="323" mass="38012">MTDYYSPDPIWSSLQVKNKEDYVKKYVIKGNFHTGVHEDVIKSFKTVEYLMAHAYYHWEMYDQVLVKLLSIFEMSIKLRSKELKNPLQFQTRNGRSQDKKLVQLINELKNFGYPDYLIRDLHWLRTLRNIESHPDGHHIAGAMKKKAVIPGLNMINRLFIDPTLLTLQNENNTELLKSKNIFSNDIFIHSYKGKNVLVHDLEFLANVDLKTRNCEYWKANPILTDTYESFSGMRFSSPFTFFLKNVQIENGNLIARDFHTDETITLNKTTAEVNLKMYQTHVEAINKLEHTPKSGLEASHRNHLNTHLEEFVYTNCWTYEKSQ</sequence>
<keyword evidence="2" id="KW-1185">Reference proteome</keyword>
<accession>A0ABN1MKD2</accession>
<evidence type="ECO:0000313" key="1">
    <source>
        <dbReference type="EMBL" id="GAA0873688.1"/>
    </source>
</evidence>
<comment type="caution">
    <text evidence="1">The sequence shown here is derived from an EMBL/GenBank/DDBJ whole genome shotgun (WGS) entry which is preliminary data.</text>
</comment>
<dbReference type="Proteomes" id="UP001501126">
    <property type="component" value="Unassembled WGS sequence"/>
</dbReference>
<dbReference type="EMBL" id="BAAAFH010000002">
    <property type="protein sequence ID" value="GAA0873688.1"/>
    <property type="molecule type" value="Genomic_DNA"/>
</dbReference>
<proteinExistence type="predicted"/>
<dbReference type="RefSeq" id="WP_343783964.1">
    <property type="nucleotide sequence ID" value="NZ_BAAAFH010000002.1"/>
</dbReference>
<gene>
    <name evidence="1" type="ORF">GCM10009118_00960</name>
</gene>
<organism evidence="1 2">
    <name type="scientific">Wandonia haliotis</name>
    <dbReference type="NCBI Taxonomy" id="574963"/>
    <lineage>
        <taxon>Bacteria</taxon>
        <taxon>Pseudomonadati</taxon>
        <taxon>Bacteroidota</taxon>
        <taxon>Flavobacteriia</taxon>
        <taxon>Flavobacteriales</taxon>
        <taxon>Crocinitomicaceae</taxon>
        <taxon>Wandonia</taxon>
    </lineage>
</organism>
<protein>
    <submittedName>
        <fullName evidence="1">Uncharacterized protein</fullName>
    </submittedName>
</protein>
<name>A0ABN1MKD2_9FLAO</name>